<dbReference type="EMBL" id="CAJNOH010000070">
    <property type="protein sequence ID" value="CAF0837003.1"/>
    <property type="molecule type" value="Genomic_DNA"/>
</dbReference>
<evidence type="ECO:0000313" key="10">
    <source>
        <dbReference type="EMBL" id="CAF3479877.1"/>
    </source>
</evidence>
<dbReference type="GO" id="GO:0005730">
    <property type="term" value="C:nucleolus"/>
    <property type="evidence" value="ECO:0007669"/>
    <property type="project" value="UniProtKB-SubCell"/>
</dbReference>
<name>A0A813W7P6_9BILA</name>
<organism evidence="8 13">
    <name type="scientific">Rotaria sordida</name>
    <dbReference type="NCBI Taxonomy" id="392033"/>
    <lineage>
        <taxon>Eukaryota</taxon>
        <taxon>Metazoa</taxon>
        <taxon>Spiralia</taxon>
        <taxon>Gnathifera</taxon>
        <taxon>Rotifera</taxon>
        <taxon>Eurotatoria</taxon>
        <taxon>Bdelloidea</taxon>
        <taxon>Philodinida</taxon>
        <taxon>Philodinidae</taxon>
        <taxon>Rotaria</taxon>
    </lineage>
</organism>
<dbReference type="Proteomes" id="UP000663874">
    <property type="component" value="Unassembled WGS sequence"/>
</dbReference>
<keyword evidence="4" id="KW-0539">Nucleus</keyword>
<dbReference type="Proteomes" id="UP000663889">
    <property type="component" value="Unassembled WGS sequence"/>
</dbReference>
<accession>A0A813W7P6</accession>
<evidence type="ECO:0000313" key="7">
    <source>
        <dbReference type="EMBL" id="CAF0837003.1"/>
    </source>
</evidence>
<evidence type="ECO:0000256" key="2">
    <source>
        <dbReference type="ARBA" id="ARBA00008479"/>
    </source>
</evidence>
<proteinExistence type="inferred from homology"/>
<protein>
    <recommendedName>
        <fullName evidence="3">Nucleolar protein 16</fullName>
    </recommendedName>
</protein>
<evidence type="ECO:0000256" key="3">
    <source>
        <dbReference type="ARBA" id="ARBA00015522"/>
    </source>
</evidence>
<sequence length="212" mass="25720">MVQTRRRKRGKVYLHGINRKRLWLKEKRKREVRVRHCPLIRSNWELKHSVPTNYHEFALVHDIKKSFPIPQTKDLINPKTLKKYIKQKEENSDNDDDNDCLPLPIIDSTKQKKKRRPTKVHIRDELEKDANTERVKSLRISDPDRLFCIYMIEKHDINYEAMARDHHNDYQLTARQLERKIEKFKKIPKVYERYLAEKAEGKNFLAEFEMDD</sequence>
<comment type="similarity">
    <text evidence="2">Belongs to the NOP16 family.</text>
</comment>
<dbReference type="EMBL" id="CAJNOL010000046">
    <property type="protein sequence ID" value="CAF0785314.1"/>
    <property type="molecule type" value="Genomic_DNA"/>
</dbReference>
<dbReference type="Pfam" id="PF09420">
    <property type="entry name" value="Nop16"/>
    <property type="match status" value="1"/>
</dbReference>
<dbReference type="EMBL" id="CAJOBE010000327">
    <property type="protein sequence ID" value="CAF3622167.1"/>
    <property type="molecule type" value="Genomic_DNA"/>
</dbReference>
<reference evidence="8" key="1">
    <citation type="submission" date="2021-02" db="EMBL/GenBank/DDBJ databases">
        <authorList>
            <person name="Nowell W R."/>
        </authorList>
    </citation>
    <scope>NUCLEOTIDE SEQUENCE</scope>
</reference>
<dbReference type="EMBL" id="CAJNOO010000279">
    <property type="protein sequence ID" value="CAF0887645.1"/>
    <property type="molecule type" value="Genomic_DNA"/>
</dbReference>
<feature type="compositionally biased region" description="Basic residues" evidence="5">
    <location>
        <begin position="111"/>
        <end position="120"/>
    </location>
</feature>
<dbReference type="InterPro" id="IPR019002">
    <property type="entry name" value="Ribosome_biogenesis_Nop16"/>
</dbReference>
<comment type="caution">
    <text evidence="8">The sequence shown here is derived from an EMBL/GenBank/DDBJ whole genome shotgun (WGS) entry which is preliminary data.</text>
</comment>
<dbReference type="OrthoDB" id="285729at2759"/>
<evidence type="ECO:0000313" key="13">
    <source>
        <dbReference type="Proteomes" id="UP000663889"/>
    </source>
</evidence>
<dbReference type="Proteomes" id="UP000663854">
    <property type="component" value="Unassembled WGS sequence"/>
</dbReference>
<evidence type="ECO:0000313" key="6">
    <source>
        <dbReference type="EMBL" id="CAF0785314.1"/>
    </source>
</evidence>
<evidence type="ECO:0000313" key="11">
    <source>
        <dbReference type="EMBL" id="CAF3622167.1"/>
    </source>
</evidence>
<dbReference type="PANTHER" id="PTHR13243:SF1">
    <property type="entry name" value="NUCLEOLAR PROTEIN 16"/>
    <property type="match status" value="1"/>
</dbReference>
<comment type="subcellular location">
    <subcellularLocation>
        <location evidence="1">Nucleus</location>
        <location evidence="1">Nucleolus</location>
    </subcellularLocation>
</comment>
<keyword evidence="12" id="KW-1185">Reference proteome</keyword>
<dbReference type="EMBL" id="CAJNOU010000074">
    <property type="protein sequence ID" value="CAF0849375.1"/>
    <property type="molecule type" value="Genomic_DNA"/>
</dbReference>
<feature type="region of interest" description="Disordered" evidence="5">
    <location>
        <begin position="88"/>
        <end position="125"/>
    </location>
</feature>
<dbReference type="PANTHER" id="PTHR13243">
    <property type="entry name" value="HSPC111 PROTEIN-RELATED"/>
    <property type="match status" value="1"/>
</dbReference>
<evidence type="ECO:0000256" key="1">
    <source>
        <dbReference type="ARBA" id="ARBA00004604"/>
    </source>
</evidence>
<dbReference type="Proteomes" id="UP000663870">
    <property type="component" value="Unassembled WGS sequence"/>
</dbReference>
<evidence type="ECO:0000313" key="12">
    <source>
        <dbReference type="Proteomes" id="UP000663870"/>
    </source>
</evidence>
<dbReference type="AlphaFoldDB" id="A0A813W7P6"/>
<dbReference type="Proteomes" id="UP000663823">
    <property type="component" value="Unassembled WGS sequence"/>
</dbReference>
<evidence type="ECO:0000313" key="8">
    <source>
        <dbReference type="EMBL" id="CAF0849375.1"/>
    </source>
</evidence>
<evidence type="ECO:0000313" key="9">
    <source>
        <dbReference type="EMBL" id="CAF0887645.1"/>
    </source>
</evidence>
<gene>
    <name evidence="11" type="ORF">FNK824_LOCUS4469</name>
    <name evidence="6" type="ORF">JXQ802_LOCUS3445</name>
    <name evidence="10" type="ORF">OTI717_LOCUS452</name>
    <name evidence="7" type="ORF">PYM288_LOCUS6378</name>
    <name evidence="9" type="ORF">RFH988_LOCUS8312</name>
    <name evidence="8" type="ORF">SEV965_LOCUS3020</name>
</gene>
<dbReference type="EMBL" id="CAJOAX010000016">
    <property type="protein sequence ID" value="CAF3479877.1"/>
    <property type="molecule type" value="Genomic_DNA"/>
</dbReference>
<dbReference type="GO" id="GO:0042273">
    <property type="term" value="P:ribosomal large subunit biogenesis"/>
    <property type="evidence" value="ECO:0007669"/>
    <property type="project" value="TreeGrafter"/>
</dbReference>
<dbReference type="Proteomes" id="UP000663882">
    <property type="component" value="Unassembled WGS sequence"/>
</dbReference>
<evidence type="ECO:0000256" key="4">
    <source>
        <dbReference type="ARBA" id="ARBA00023242"/>
    </source>
</evidence>
<evidence type="ECO:0000256" key="5">
    <source>
        <dbReference type="SAM" id="MobiDB-lite"/>
    </source>
</evidence>